<dbReference type="InterPro" id="IPR037212">
    <property type="entry name" value="Med7/Med21-like"/>
</dbReference>
<proteinExistence type="inferred from homology"/>
<dbReference type="AlphaFoldDB" id="A0A9W8HPD8"/>
<dbReference type="InterPro" id="IPR044888">
    <property type="entry name" value="Mediatior_Med7_sf"/>
</dbReference>
<dbReference type="Pfam" id="PF05983">
    <property type="entry name" value="Med7"/>
    <property type="match status" value="1"/>
</dbReference>
<evidence type="ECO:0000256" key="7">
    <source>
        <dbReference type="RuleBase" id="RU364060"/>
    </source>
</evidence>
<evidence type="ECO:0000256" key="6">
    <source>
        <dbReference type="ARBA" id="ARBA00023242"/>
    </source>
</evidence>
<keyword evidence="5 7" id="KW-0804">Transcription</keyword>
<dbReference type="Gene3D" id="6.10.140.1520">
    <property type="match status" value="1"/>
</dbReference>
<dbReference type="OrthoDB" id="10253553at2759"/>
<gene>
    <name evidence="9" type="primary">MED7</name>
    <name evidence="9" type="ORF">H4R20_005656</name>
</gene>
<comment type="function">
    <text evidence="7">Component of the Mediator complex, a coactivator involved in the regulated transcription of nearly all RNA polymerase II-dependent genes. Mediator functions as a bridge to convey information from gene-specific regulatory proteins to the basal RNA polymerase II transcription machinery.</text>
</comment>
<comment type="similarity">
    <text evidence="2 7">Belongs to the Mediator complex subunit 7 family.</text>
</comment>
<accession>A0A9W8HPD8</accession>
<evidence type="ECO:0000313" key="9">
    <source>
        <dbReference type="EMBL" id="KAJ2796077.1"/>
    </source>
</evidence>
<organism evidence="9 10">
    <name type="scientific">Coemansia guatemalensis</name>
    <dbReference type="NCBI Taxonomy" id="2761395"/>
    <lineage>
        <taxon>Eukaryota</taxon>
        <taxon>Fungi</taxon>
        <taxon>Fungi incertae sedis</taxon>
        <taxon>Zoopagomycota</taxon>
        <taxon>Kickxellomycotina</taxon>
        <taxon>Kickxellomycetes</taxon>
        <taxon>Kickxellales</taxon>
        <taxon>Kickxellaceae</taxon>
        <taxon>Coemansia</taxon>
    </lineage>
</organism>
<dbReference type="PANTHER" id="PTHR21428:SF11">
    <property type="entry name" value="MEDIATOR OF RNA POLYMERASE II TRANSCRIPTION SUBUNIT 7"/>
    <property type="match status" value="1"/>
</dbReference>
<sequence>MQDSSQAGAAGQQLDAMYPSPPDYYSLFTNDNIQRLSAAGGESALEDSELKFLLPPPPPDSGAYTIFGRMWQVQDRLPSLSEQNIPQLYPEGPIDRIAELKRLNRMAIFEFLDLIDVLVKDPSQYGARTERIRDVFVNIHHLINEYRQHQAKETLKLMLREQIASKRQATEHTLTKCEEVERNIERLKFEATKTRAELSAAAASEQQEVESDQHHDDSTATADHIAQDGLAKIMATLQSLTYT</sequence>
<keyword evidence="4 7" id="KW-0805">Transcription regulation</keyword>
<evidence type="ECO:0000256" key="4">
    <source>
        <dbReference type="ARBA" id="ARBA00023015"/>
    </source>
</evidence>
<dbReference type="EMBL" id="JANBUO010002003">
    <property type="protein sequence ID" value="KAJ2796077.1"/>
    <property type="molecule type" value="Genomic_DNA"/>
</dbReference>
<dbReference type="GO" id="GO:0006357">
    <property type="term" value="P:regulation of transcription by RNA polymerase II"/>
    <property type="evidence" value="ECO:0007669"/>
    <property type="project" value="InterPro"/>
</dbReference>
<protein>
    <recommendedName>
        <fullName evidence="3 7">Mediator of RNA polymerase II transcription subunit 7</fullName>
    </recommendedName>
</protein>
<dbReference type="SUPFAM" id="SSF140718">
    <property type="entry name" value="Mediator hinge subcomplex-like"/>
    <property type="match status" value="1"/>
</dbReference>
<keyword evidence="10" id="KW-1185">Reference proteome</keyword>
<name>A0A9W8HPD8_9FUNG</name>
<comment type="subunit">
    <text evidence="7">Component of the Mediator complex.</text>
</comment>
<evidence type="ECO:0000256" key="8">
    <source>
        <dbReference type="SAM" id="MobiDB-lite"/>
    </source>
</evidence>
<keyword evidence="6 7" id="KW-0539">Nucleus</keyword>
<evidence type="ECO:0000313" key="10">
    <source>
        <dbReference type="Proteomes" id="UP001140094"/>
    </source>
</evidence>
<evidence type="ECO:0000256" key="2">
    <source>
        <dbReference type="ARBA" id="ARBA00009994"/>
    </source>
</evidence>
<evidence type="ECO:0000256" key="1">
    <source>
        <dbReference type="ARBA" id="ARBA00004123"/>
    </source>
</evidence>
<evidence type="ECO:0000256" key="3">
    <source>
        <dbReference type="ARBA" id="ARBA00020631"/>
    </source>
</evidence>
<keyword evidence="7" id="KW-0010">Activator</keyword>
<dbReference type="PANTHER" id="PTHR21428">
    <property type="entry name" value="MEDIATOR OF RNA POLYMERASE II TRANSCRIPTION SUBUNIT 7"/>
    <property type="match status" value="1"/>
</dbReference>
<evidence type="ECO:0000256" key="5">
    <source>
        <dbReference type="ARBA" id="ARBA00023163"/>
    </source>
</evidence>
<dbReference type="Gene3D" id="6.10.140.200">
    <property type="match status" value="1"/>
</dbReference>
<feature type="region of interest" description="Disordered" evidence="8">
    <location>
        <begin position="198"/>
        <end position="220"/>
    </location>
</feature>
<reference evidence="9" key="1">
    <citation type="submission" date="2022-07" db="EMBL/GenBank/DDBJ databases">
        <title>Phylogenomic reconstructions and comparative analyses of Kickxellomycotina fungi.</title>
        <authorList>
            <person name="Reynolds N.K."/>
            <person name="Stajich J.E."/>
            <person name="Barry K."/>
            <person name="Grigoriev I.V."/>
            <person name="Crous P."/>
            <person name="Smith M.E."/>
        </authorList>
    </citation>
    <scope>NUCLEOTIDE SEQUENCE</scope>
    <source>
        <strain evidence="9">NRRL 1565</strain>
    </source>
</reference>
<dbReference type="GO" id="GO:0003712">
    <property type="term" value="F:transcription coregulator activity"/>
    <property type="evidence" value="ECO:0007669"/>
    <property type="project" value="InterPro"/>
</dbReference>
<dbReference type="Proteomes" id="UP001140094">
    <property type="component" value="Unassembled WGS sequence"/>
</dbReference>
<dbReference type="GO" id="GO:0070847">
    <property type="term" value="C:core mediator complex"/>
    <property type="evidence" value="ECO:0007669"/>
    <property type="project" value="TreeGrafter"/>
</dbReference>
<comment type="caution">
    <text evidence="9">The sequence shown here is derived from an EMBL/GenBank/DDBJ whole genome shotgun (WGS) entry which is preliminary data.</text>
</comment>
<comment type="subcellular location">
    <subcellularLocation>
        <location evidence="1 7">Nucleus</location>
    </subcellularLocation>
</comment>
<dbReference type="GO" id="GO:0016592">
    <property type="term" value="C:mediator complex"/>
    <property type="evidence" value="ECO:0007669"/>
    <property type="project" value="InterPro"/>
</dbReference>
<dbReference type="InterPro" id="IPR009244">
    <property type="entry name" value="Mediatior_Med7"/>
</dbReference>